<evidence type="ECO:0000313" key="4">
    <source>
        <dbReference type="WBParaSite" id="SVE_0411000.1"/>
    </source>
</evidence>
<feature type="compositionally biased region" description="Basic and acidic residues" evidence="1">
    <location>
        <begin position="32"/>
        <end position="41"/>
    </location>
</feature>
<dbReference type="AlphaFoldDB" id="A0A0K0F5L8"/>
<evidence type="ECO:0000313" key="3">
    <source>
        <dbReference type="Proteomes" id="UP000035680"/>
    </source>
</evidence>
<evidence type="ECO:0000256" key="1">
    <source>
        <dbReference type="SAM" id="MobiDB-lite"/>
    </source>
</evidence>
<evidence type="ECO:0000256" key="2">
    <source>
        <dbReference type="SAM" id="Phobius"/>
    </source>
</evidence>
<accession>A0A0K0F5L8</accession>
<protein>
    <submittedName>
        <fullName evidence="4">Uncharacterized protein</fullName>
    </submittedName>
</protein>
<name>A0A0K0F5L8_STRVS</name>
<keyword evidence="2" id="KW-0472">Membrane</keyword>
<feature type="compositionally biased region" description="Polar residues" evidence="1">
    <location>
        <begin position="42"/>
        <end position="57"/>
    </location>
</feature>
<keyword evidence="3" id="KW-1185">Reference proteome</keyword>
<sequence length="119" mass="13444">MSILLQLLEILFGGLVILSFYIIYLGTIDGNQDDKKNDENQSNKNNQACFSQRSNASEKVGSPSLRSREVTCTGGDDLPIEKGESTYRYVESLPLDDENSQRISLRKELLEKSPVQEHY</sequence>
<keyword evidence="2" id="KW-1133">Transmembrane helix</keyword>
<keyword evidence="2" id="KW-0812">Transmembrane</keyword>
<dbReference type="Proteomes" id="UP000035680">
    <property type="component" value="Unassembled WGS sequence"/>
</dbReference>
<organism evidence="3 4">
    <name type="scientific">Strongyloides venezuelensis</name>
    <name type="common">Threadworm</name>
    <dbReference type="NCBI Taxonomy" id="75913"/>
    <lineage>
        <taxon>Eukaryota</taxon>
        <taxon>Metazoa</taxon>
        <taxon>Ecdysozoa</taxon>
        <taxon>Nematoda</taxon>
        <taxon>Chromadorea</taxon>
        <taxon>Rhabditida</taxon>
        <taxon>Tylenchina</taxon>
        <taxon>Panagrolaimomorpha</taxon>
        <taxon>Strongyloidoidea</taxon>
        <taxon>Strongyloididae</taxon>
        <taxon>Strongyloides</taxon>
    </lineage>
</organism>
<feature type="transmembrane region" description="Helical" evidence="2">
    <location>
        <begin position="6"/>
        <end position="26"/>
    </location>
</feature>
<reference evidence="4" key="2">
    <citation type="submission" date="2015-08" db="UniProtKB">
        <authorList>
            <consortium name="WormBaseParasite"/>
        </authorList>
    </citation>
    <scope>IDENTIFICATION</scope>
</reference>
<dbReference type="WBParaSite" id="SVE_0411000.1">
    <property type="protein sequence ID" value="SVE_0411000.1"/>
    <property type="gene ID" value="SVE_0411000"/>
</dbReference>
<proteinExistence type="predicted"/>
<reference evidence="3" key="1">
    <citation type="submission" date="2014-07" db="EMBL/GenBank/DDBJ databases">
        <authorList>
            <person name="Martin A.A"/>
            <person name="De Silva N."/>
        </authorList>
    </citation>
    <scope>NUCLEOTIDE SEQUENCE</scope>
</reference>
<feature type="region of interest" description="Disordered" evidence="1">
    <location>
        <begin position="32"/>
        <end position="79"/>
    </location>
</feature>